<dbReference type="GO" id="GO:0016020">
    <property type="term" value="C:membrane"/>
    <property type="evidence" value="ECO:0007669"/>
    <property type="project" value="TreeGrafter"/>
</dbReference>
<name>A0A6I1GJ90_9BIFI</name>
<dbReference type="Pfam" id="PF00728">
    <property type="entry name" value="Glyco_hydro_20"/>
    <property type="match status" value="1"/>
</dbReference>
<dbReference type="InterPro" id="IPR008979">
    <property type="entry name" value="Galactose-bd-like_sf"/>
</dbReference>
<dbReference type="EMBL" id="WBVT01000007">
    <property type="protein sequence ID" value="KAB7790782.1"/>
    <property type="molecule type" value="Genomic_DNA"/>
</dbReference>
<dbReference type="Gene3D" id="3.30.379.10">
    <property type="entry name" value="Chitobiase/beta-hexosaminidase domain 2-like"/>
    <property type="match status" value="1"/>
</dbReference>
<dbReference type="PANTHER" id="PTHR22600:SF57">
    <property type="entry name" value="BETA-N-ACETYLHEXOSAMINIDASE"/>
    <property type="match status" value="1"/>
</dbReference>
<feature type="domain" description="F5/8 type C" evidence="10">
    <location>
        <begin position="50"/>
        <end position="194"/>
    </location>
</feature>
<dbReference type="InterPro" id="IPR025705">
    <property type="entry name" value="Beta_hexosaminidase_sua/sub"/>
</dbReference>
<evidence type="ECO:0000256" key="9">
    <source>
        <dbReference type="SAM" id="SignalP"/>
    </source>
</evidence>
<feature type="transmembrane region" description="Helical" evidence="8">
    <location>
        <begin position="1183"/>
        <end position="1202"/>
    </location>
</feature>
<evidence type="ECO:0000259" key="10">
    <source>
        <dbReference type="PROSITE" id="PS50022"/>
    </source>
</evidence>
<dbReference type="InterPro" id="IPR017853">
    <property type="entry name" value="GH"/>
</dbReference>
<dbReference type="GO" id="GO:0005975">
    <property type="term" value="P:carbohydrate metabolic process"/>
    <property type="evidence" value="ECO:0007669"/>
    <property type="project" value="InterPro"/>
</dbReference>
<comment type="similarity">
    <text evidence="2">Belongs to the glycosyl hydrolase 20 family.</text>
</comment>
<keyword evidence="8" id="KW-0472">Membrane</keyword>
<dbReference type="PRINTS" id="PR00738">
    <property type="entry name" value="GLHYDRLASE20"/>
</dbReference>
<evidence type="ECO:0000256" key="6">
    <source>
        <dbReference type="PIRSR" id="PIRSR625705-1"/>
    </source>
</evidence>
<feature type="region of interest" description="Disordered" evidence="7">
    <location>
        <begin position="1051"/>
        <end position="1077"/>
    </location>
</feature>
<dbReference type="Pfam" id="PF00754">
    <property type="entry name" value="F5_F8_type_C"/>
    <property type="match status" value="1"/>
</dbReference>
<dbReference type="SUPFAM" id="SSF55545">
    <property type="entry name" value="beta-N-acetylhexosaminidase-like domain"/>
    <property type="match status" value="1"/>
</dbReference>
<evidence type="ECO:0000256" key="5">
    <source>
        <dbReference type="ARBA" id="ARBA00023295"/>
    </source>
</evidence>
<dbReference type="AlphaFoldDB" id="A0A6I1GJ90"/>
<evidence type="ECO:0000313" key="12">
    <source>
        <dbReference type="Proteomes" id="UP000441772"/>
    </source>
</evidence>
<keyword evidence="9" id="KW-0732">Signal</keyword>
<feature type="chain" id="PRO_5039379513" description="beta-N-acetylhexosaminidase" evidence="9">
    <location>
        <begin position="30"/>
        <end position="1209"/>
    </location>
</feature>
<dbReference type="PANTHER" id="PTHR22600">
    <property type="entry name" value="BETA-HEXOSAMINIDASE"/>
    <property type="match status" value="1"/>
</dbReference>
<evidence type="ECO:0000256" key="1">
    <source>
        <dbReference type="ARBA" id="ARBA00001231"/>
    </source>
</evidence>
<feature type="compositionally biased region" description="Basic and acidic residues" evidence="7">
    <location>
        <begin position="1053"/>
        <end position="1071"/>
    </location>
</feature>
<dbReference type="Gene3D" id="2.60.120.260">
    <property type="entry name" value="Galactose-binding domain-like"/>
    <property type="match status" value="1"/>
</dbReference>
<dbReference type="InterPro" id="IPR015882">
    <property type="entry name" value="HEX_bac_N"/>
</dbReference>
<accession>A0A6I1GJ90</accession>
<comment type="caution">
    <text evidence="11">The sequence shown here is derived from an EMBL/GenBank/DDBJ whole genome shotgun (WGS) entry which is preliminary data.</text>
</comment>
<feature type="compositionally biased region" description="Basic and acidic residues" evidence="7">
    <location>
        <begin position="488"/>
        <end position="501"/>
    </location>
</feature>
<dbReference type="Pfam" id="PF07554">
    <property type="entry name" value="FIVAR"/>
    <property type="match status" value="1"/>
</dbReference>
<keyword evidence="5" id="KW-0326">Glycosidase</keyword>
<evidence type="ECO:0000256" key="7">
    <source>
        <dbReference type="SAM" id="MobiDB-lite"/>
    </source>
</evidence>
<gene>
    <name evidence="11" type="ORF">F7D09_0698</name>
</gene>
<organism evidence="11 12">
    <name type="scientific">Bifidobacterium leontopitheci</name>
    <dbReference type="NCBI Taxonomy" id="2650774"/>
    <lineage>
        <taxon>Bacteria</taxon>
        <taxon>Bacillati</taxon>
        <taxon>Actinomycetota</taxon>
        <taxon>Actinomycetes</taxon>
        <taxon>Bifidobacteriales</taxon>
        <taxon>Bifidobacteriaceae</taxon>
        <taxon>Bifidobacterium</taxon>
    </lineage>
</organism>
<dbReference type="InterPro" id="IPR000421">
    <property type="entry name" value="FA58C"/>
</dbReference>
<reference evidence="11 12" key="1">
    <citation type="submission" date="2019-09" db="EMBL/GenBank/DDBJ databases">
        <title>Characterization of the phylogenetic diversity of two novel species belonging to the genus Bifidobacterium: Bifidobacterium cebidarum sp. nov. and Bifidobacterium leontopitheci sp. nov.</title>
        <authorList>
            <person name="Lugli G.A."/>
            <person name="Duranti S."/>
            <person name="Milani C."/>
            <person name="Turroni F."/>
            <person name="Ventura M."/>
        </authorList>
    </citation>
    <scope>NUCLEOTIDE SEQUENCE [LARGE SCALE GENOMIC DNA]</scope>
    <source>
        <strain evidence="11 12">LMG 31471</strain>
    </source>
</reference>
<keyword evidence="8" id="KW-1133">Transmembrane helix</keyword>
<dbReference type="Gene3D" id="1.20.1270.70">
    <property type="entry name" value="Designed single chain three-helix bundle"/>
    <property type="match status" value="1"/>
</dbReference>
<dbReference type="InterPro" id="IPR029018">
    <property type="entry name" value="Hex-like_dom2"/>
</dbReference>
<proteinExistence type="inferred from homology"/>
<dbReference type="Gene3D" id="3.20.20.80">
    <property type="entry name" value="Glycosidases"/>
    <property type="match status" value="1"/>
</dbReference>
<comment type="catalytic activity">
    <reaction evidence="1">
        <text>Hydrolysis of terminal non-reducing N-acetyl-D-hexosamine residues in N-acetyl-beta-D-hexosaminides.</text>
        <dbReference type="EC" id="3.2.1.52"/>
    </reaction>
</comment>
<dbReference type="SUPFAM" id="SSF51445">
    <property type="entry name" value="(Trans)glycosidases"/>
    <property type="match status" value="1"/>
</dbReference>
<sequence length="1209" mass="127803">MSMRHGLARFMSVACASAMLLVPATSALAQSGAGAATAAESSATTAFNLATVATVTASGREVAGQFGPELAADNKDLPENATNPSVHNAAGASRWSANGGNGPWWLAYEFPGEATISSVNIAWGNTYATDYSIQTSDDGTTWKDVKTGLKATDKGQWVETTFDTPVKTRHIRMVATAKSQSWSLSVWEMRVMGTVTADEADPLSSITPKPLYAKSSDGDAFVLTDKTCVSVSDSKLDAAVDVLRDSLSGSYGLELADGKDCPITFTLDKTLDVSSHVSGEQSIQADESYTIDSDKDGVTVKSRTVTGGIWAAQTLLQLVGPWAGSPVKLASRASIPAATIADAPRYQWRGLLVDPARSFYPVDEVKQMIDTMSAYKINTLHLHLTDDEGARIEITNEGRADGDTTDYTKLAEKSSQLGFPSAFPNNAWSPAVDGRHGYYTQAQFIDLVTYAANRGVAIIPEIDGPGHSLGLLHGLKELNTGNSNPKPEAGKDTPDLTKDTQSKSSLATDADITYTVLAHIMDQLDTMIDKGIAASSVPASEVKSTYFHMGGDELFLGGGGTDKAQRLQTYLGRTGKLITDRSKTAVVWNDGLAAVDTIPEGSVVQNWDGSHVSEMQKLLNERNGKIVMSPAANTYFPQKPGNELTGVSWACGGACTTSNFYNWNPTASANTTEDKVLGVENALWSEHLRSLNDAELLMNTRLMATAEVGWTQQNLKNYGDWSKRAATIGISLMNRGANFHKASEINWEGSYAAVDSAAQKLENGKVLIGRYAEPGLTSTDGLHVTATYTAADGTVSELPVELSMKTAFGQQSKDSAGKLVVNSAHMNSVVDVTATLPADELASATERTGTIDVTVKSDSYALGVTSSMGIAFKGGKVVQAWTGERPTTDPEPAPVITSIKASSSQKPQVGDLFDVSKVTVVATKSDGSTVRLESADFGADVAYADGTVVEPAKGFPKAGTVTVKVYVKGNSAVSDTFQMTVTAKPVEVNKADLEAKIKDIETENLDEAKYTEESWSVLEDALSNAKKVVADATATQQQVDDALKTLTNARSGLAEKTDPEPDPDPNPKPDPEPAPTIVSITASSSQKPQVGDLFDGSKVTVVATKSDGSTVRLESADFGADVAYADGTVVEPAKGFPKAGTVTVKVYVKGHSAVSDTFEMTVTAKPDTPRKPGAQIATTGADVLALVFAAILTAGGAVVLIMQRRRWLG</sequence>
<evidence type="ECO:0000256" key="4">
    <source>
        <dbReference type="ARBA" id="ARBA00022801"/>
    </source>
</evidence>
<keyword evidence="4" id="KW-0378">Hydrolase</keyword>
<dbReference type="PROSITE" id="PS50022">
    <property type="entry name" value="FA58C_3"/>
    <property type="match status" value="1"/>
</dbReference>
<dbReference type="EC" id="3.2.1.52" evidence="3"/>
<dbReference type="GO" id="GO:0030203">
    <property type="term" value="P:glycosaminoglycan metabolic process"/>
    <property type="evidence" value="ECO:0007669"/>
    <property type="project" value="TreeGrafter"/>
</dbReference>
<evidence type="ECO:0000256" key="2">
    <source>
        <dbReference type="ARBA" id="ARBA00006285"/>
    </source>
</evidence>
<dbReference type="GO" id="GO:0004563">
    <property type="term" value="F:beta-N-acetylhexosaminidase activity"/>
    <property type="evidence" value="ECO:0007669"/>
    <property type="project" value="UniProtKB-EC"/>
</dbReference>
<dbReference type="InterPro" id="IPR015883">
    <property type="entry name" value="Glyco_hydro_20_cat"/>
</dbReference>
<dbReference type="Proteomes" id="UP000441772">
    <property type="component" value="Unassembled WGS sequence"/>
</dbReference>
<dbReference type="Pfam" id="PF02838">
    <property type="entry name" value="Glyco_hydro_20b"/>
    <property type="match status" value="1"/>
</dbReference>
<feature type="signal peptide" evidence="9">
    <location>
        <begin position="1"/>
        <end position="29"/>
    </location>
</feature>
<keyword evidence="12" id="KW-1185">Reference proteome</keyword>
<evidence type="ECO:0000256" key="3">
    <source>
        <dbReference type="ARBA" id="ARBA00012663"/>
    </source>
</evidence>
<feature type="region of interest" description="Disordered" evidence="7">
    <location>
        <begin position="477"/>
        <end position="504"/>
    </location>
</feature>
<protein>
    <recommendedName>
        <fullName evidence="3">beta-N-acetylhexosaminidase</fullName>
        <ecNumber evidence="3">3.2.1.52</ecNumber>
    </recommendedName>
</protein>
<feature type="region of interest" description="Disordered" evidence="7">
    <location>
        <begin position="70"/>
        <end position="94"/>
    </location>
</feature>
<evidence type="ECO:0000313" key="11">
    <source>
        <dbReference type="EMBL" id="KAB7790782.1"/>
    </source>
</evidence>
<evidence type="ECO:0000256" key="8">
    <source>
        <dbReference type="SAM" id="Phobius"/>
    </source>
</evidence>
<feature type="active site" description="Proton donor" evidence="6">
    <location>
        <position position="553"/>
    </location>
</feature>
<dbReference type="SUPFAM" id="SSF49785">
    <property type="entry name" value="Galactose-binding domain-like"/>
    <property type="match status" value="1"/>
</dbReference>
<keyword evidence="8" id="KW-0812">Transmembrane</keyword>